<keyword evidence="8 9" id="KW-0472">Membrane</keyword>
<organism evidence="11 12">
    <name type="scientific">Hydrogenophaga borbori</name>
    <dbReference type="NCBI Taxonomy" id="2294117"/>
    <lineage>
        <taxon>Bacteria</taxon>
        <taxon>Pseudomonadati</taxon>
        <taxon>Pseudomonadota</taxon>
        <taxon>Betaproteobacteria</taxon>
        <taxon>Burkholderiales</taxon>
        <taxon>Comamonadaceae</taxon>
        <taxon>Hydrogenophaga</taxon>
    </lineage>
</organism>
<dbReference type="GO" id="GO:0016780">
    <property type="term" value="F:phosphotransferase activity, for other substituted phosphate groups"/>
    <property type="evidence" value="ECO:0007669"/>
    <property type="project" value="TreeGrafter"/>
</dbReference>
<dbReference type="AlphaFoldDB" id="A0A372EGX5"/>
<evidence type="ECO:0000256" key="6">
    <source>
        <dbReference type="ARBA" id="ARBA00022692"/>
    </source>
</evidence>
<feature type="transmembrane region" description="Helical" evidence="9">
    <location>
        <begin position="382"/>
        <end position="404"/>
    </location>
</feature>
<dbReference type="InterPro" id="IPR017472">
    <property type="entry name" value="Undecaprenyl-P_galact_Ptfrase"/>
</dbReference>
<keyword evidence="5 11" id="KW-0808">Transferase</keyword>
<dbReference type="PANTHER" id="PTHR30576:SF4">
    <property type="entry name" value="UNDECAPRENYL-PHOSPHATE GALACTOSE PHOSPHOTRANSFERASE"/>
    <property type="match status" value="1"/>
</dbReference>
<name>A0A372EGX5_9BURK</name>
<evidence type="ECO:0000313" key="12">
    <source>
        <dbReference type="Proteomes" id="UP000261931"/>
    </source>
</evidence>
<gene>
    <name evidence="11" type="primary">wbaP</name>
    <name evidence="11" type="ORF">DY262_15860</name>
</gene>
<evidence type="ECO:0000256" key="1">
    <source>
        <dbReference type="ARBA" id="ARBA00004141"/>
    </source>
</evidence>
<comment type="subcellular location">
    <subcellularLocation>
        <location evidence="2">Cell membrane</location>
    </subcellularLocation>
    <subcellularLocation>
        <location evidence="1">Membrane</location>
        <topology evidence="1">Multi-pass membrane protein</topology>
    </subcellularLocation>
</comment>
<dbReference type="NCBIfam" id="TIGR03022">
    <property type="entry name" value="WbaP_sugtrans"/>
    <property type="match status" value="1"/>
</dbReference>
<feature type="transmembrane region" description="Helical" evidence="9">
    <location>
        <begin position="104"/>
        <end position="125"/>
    </location>
</feature>
<protein>
    <submittedName>
        <fullName evidence="11">Undecaprenyl-phosphate galactose phosphotransferase WbaP</fullName>
    </submittedName>
</protein>
<accession>A0A372EGX5</accession>
<reference evidence="11 12" key="1">
    <citation type="submission" date="2018-08" db="EMBL/GenBank/DDBJ databases">
        <title>Hydrogenophaga sp. LA-38 isolated from sludge.</title>
        <authorList>
            <person name="Im W.-T."/>
        </authorList>
    </citation>
    <scope>NUCLEOTIDE SEQUENCE [LARGE SCALE GENOMIC DNA]</scope>
    <source>
        <strain evidence="11 12">LA-38</strain>
    </source>
</reference>
<evidence type="ECO:0000313" key="11">
    <source>
        <dbReference type="EMBL" id="RFP77675.1"/>
    </source>
</evidence>
<dbReference type="GO" id="GO:0000271">
    <property type="term" value="P:polysaccharide biosynthetic process"/>
    <property type="evidence" value="ECO:0007669"/>
    <property type="project" value="InterPro"/>
</dbReference>
<feature type="domain" description="Bacterial sugar transferase" evidence="10">
    <location>
        <begin position="380"/>
        <end position="572"/>
    </location>
</feature>
<feature type="transmembrane region" description="Helical" evidence="9">
    <location>
        <begin position="209"/>
        <end position="230"/>
    </location>
</feature>
<keyword evidence="12" id="KW-1185">Reference proteome</keyword>
<dbReference type="NCBIfam" id="TIGR03025">
    <property type="entry name" value="EPS_sugtrans"/>
    <property type="match status" value="1"/>
</dbReference>
<dbReference type="PANTHER" id="PTHR30576">
    <property type="entry name" value="COLANIC BIOSYNTHESIS UDP-GLUCOSE LIPID CARRIER TRANSFERASE"/>
    <property type="match status" value="1"/>
</dbReference>
<evidence type="ECO:0000256" key="8">
    <source>
        <dbReference type="ARBA" id="ARBA00023136"/>
    </source>
</evidence>
<evidence type="ECO:0000256" key="5">
    <source>
        <dbReference type="ARBA" id="ARBA00022679"/>
    </source>
</evidence>
<comment type="caution">
    <text evidence="11">The sequence shown here is derived from an EMBL/GenBank/DDBJ whole genome shotgun (WGS) entry which is preliminary data.</text>
</comment>
<dbReference type="Proteomes" id="UP000261931">
    <property type="component" value="Unassembled WGS sequence"/>
</dbReference>
<sequence length="578" mass="64076">MDPACPRFPQPPRHAGSHACRASAASLCHAPSGCMPCTHTGRARPTPASAVGPDMARAHAQRLERRPSAEGGPGVVVPLHNEHDLAHSLAPWADLGRREQQVRAWLVLTDLCVLGLCFVAGRLPAWLRDEVSLSQAMNVWWAANGHLRLTLFAAIALAMVSWMWTVQGHYTAHRRKPWWDEARQLIQVIVLAALLDAMVIYLAKWPLSRLWTGATWGLVFICLPLARLAVRGLLLRAGLLTQPYVLIGHPGDVEKAAAALASEPLLGYRPVAVVCPDPGARLVKLAGGHVVAPTALTPGVRDFLARPGPHQLVGVLGLRDNNWLRELAQELMLTRDDLVMVPALGGLPIYGMEVSHFFSHDVLLLRARNNLNRRGPQVLKRALDIVGAATLLVLLAPLLAWVAWRIKRDDAGPVFFVQKRVGVDGQLFDFIKFRSMVMDADAALERWKTENEKLYVQYLASNFKLANDPRVTPIGRLIRRTSIDELPQLINVLRGEMSLVGPRPLLARELGEYGKSIAAYGKARPGITGLWQISGRSASTFQHRINMDLWYVRNWSLWYDLVIMLRTVRVVLRQEGAC</sequence>
<evidence type="ECO:0000256" key="2">
    <source>
        <dbReference type="ARBA" id="ARBA00004236"/>
    </source>
</evidence>
<proteinExistence type="inferred from homology"/>
<comment type="similarity">
    <text evidence="3">Belongs to the bacterial sugar transferase family.</text>
</comment>
<dbReference type="InterPro" id="IPR017475">
    <property type="entry name" value="EPS_sugar_tfrase"/>
</dbReference>
<evidence type="ECO:0000256" key="4">
    <source>
        <dbReference type="ARBA" id="ARBA00022475"/>
    </source>
</evidence>
<evidence type="ECO:0000259" key="10">
    <source>
        <dbReference type="Pfam" id="PF02397"/>
    </source>
</evidence>
<evidence type="ECO:0000256" key="7">
    <source>
        <dbReference type="ARBA" id="ARBA00022989"/>
    </source>
</evidence>
<dbReference type="InterPro" id="IPR003362">
    <property type="entry name" value="Bact_transf"/>
</dbReference>
<feature type="transmembrane region" description="Helical" evidence="9">
    <location>
        <begin position="145"/>
        <end position="164"/>
    </location>
</feature>
<feature type="transmembrane region" description="Helical" evidence="9">
    <location>
        <begin position="185"/>
        <end position="203"/>
    </location>
</feature>
<evidence type="ECO:0000256" key="3">
    <source>
        <dbReference type="ARBA" id="ARBA00006464"/>
    </source>
</evidence>
<dbReference type="Pfam" id="PF02397">
    <property type="entry name" value="Bac_transf"/>
    <property type="match status" value="1"/>
</dbReference>
<dbReference type="GO" id="GO:0005886">
    <property type="term" value="C:plasma membrane"/>
    <property type="evidence" value="ECO:0007669"/>
    <property type="project" value="UniProtKB-SubCell"/>
</dbReference>
<evidence type="ECO:0000256" key="9">
    <source>
        <dbReference type="SAM" id="Phobius"/>
    </source>
</evidence>
<dbReference type="EMBL" id="QVLS01000010">
    <property type="protein sequence ID" value="RFP77675.1"/>
    <property type="molecule type" value="Genomic_DNA"/>
</dbReference>
<keyword evidence="6 9" id="KW-0812">Transmembrane</keyword>
<dbReference type="Pfam" id="PF13727">
    <property type="entry name" value="CoA_binding_3"/>
    <property type="match status" value="1"/>
</dbReference>
<keyword evidence="4" id="KW-1003">Cell membrane</keyword>
<keyword evidence="7 9" id="KW-1133">Transmembrane helix</keyword>